<proteinExistence type="predicted"/>
<dbReference type="KEGG" id="ccb:Clocel_2442"/>
<dbReference type="EMBL" id="CP002160">
    <property type="protein sequence ID" value="ADL52155.1"/>
    <property type="molecule type" value="Genomic_DNA"/>
</dbReference>
<reference evidence="1 2" key="1">
    <citation type="submission" date="2010-08" db="EMBL/GenBank/DDBJ databases">
        <title>Complete sequence of Clostridium cellulovorans 743B.</title>
        <authorList>
            <consortium name="US DOE Joint Genome Institute"/>
            <person name="Lucas S."/>
            <person name="Copeland A."/>
            <person name="Lapidus A."/>
            <person name="Cheng J.-F."/>
            <person name="Bruce D."/>
            <person name="Goodwin L."/>
            <person name="Pitluck S."/>
            <person name="Chertkov O."/>
            <person name="Detter J.C."/>
            <person name="Han C."/>
            <person name="Tapia R."/>
            <person name="Land M."/>
            <person name="Hauser L."/>
            <person name="Chang Y.-J."/>
            <person name="Jeffries C."/>
            <person name="Kyrpides N."/>
            <person name="Ivanova N."/>
            <person name="Mikhailova N."/>
            <person name="Hemme C.L."/>
            <person name="Woyke T."/>
        </authorList>
    </citation>
    <scope>NUCLEOTIDE SEQUENCE [LARGE SCALE GENOMIC DNA]</scope>
    <source>
        <strain evidence="2">ATCC 35296 / DSM 3052 / OCM 3 / 743B</strain>
    </source>
</reference>
<protein>
    <submittedName>
        <fullName evidence="1">Prophage LambdaBa04, GP54</fullName>
    </submittedName>
</protein>
<keyword evidence="2" id="KW-1185">Reference proteome</keyword>
<dbReference type="HOGENOM" id="CLU_108879_5_1_9"/>
<dbReference type="AlphaFoldDB" id="D9SQ19"/>
<name>D9SQ19_CLOC7</name>
<dbReference type="RefSeq" id="WP_010074668.1">
    <property type="nucleotide sequence ID" value="NC_014393.1"/>
</dbReference>
<dbReference type="Proteomes" id="UP000002730">
    <property type="component" value="Chromosome"/>
</dbReference>
<sequence>MAKEWAKKFYKSKGWINCRASYINERRAIDGGMCEVCKQELGYIVHHKILLTPENINDPEIALNHKHLTFDCKRCHDREEGHFKDKIKNKSSPVKEDYRFNDDGQLVPALPP</sequence>
<accession>D9SQ19</accession>
<dbReference type="OrthoDB" id="9811997at2"/>
<gene>
    <name evidence="1" type="ordered locus">Clocel_2442</name>
</gene>
<organism evidence="1 2">
    <name type="scientific">Clostridium cellulovorans (strain ATCC 35296 / DSM 3052 / OCM 3 / 743B)</name>
    <dbReference type="NCBI Taxonomy" id="573061"/>
    <lineage>
        <taxon>Bacteria</taxon>
        <taxon>Bacillati</taxon>
        <taxon>Bacillota</taxon>
        <taxon>Clostridia</taxon>
        <taxon>Eubacteriales</taxon>
        <taxon>Clostridiaceae</taxon>
        <taxon>Clostridium</taxon>
    </lineage>
</organism>
<dbReference type="STRING" id="573061.Clocel_2442"/>
<evidence type="ECO:0000313" key="2">
    <source>
        <dbReference type="Proteomes" id="UP000002730"/>
    </source>
</evidence>
<dbReference type="eggNOG" id="COG1403">
    <property type="taxonomic scope" value="Bacteria"/>
</dbReference>
<evidence type="ECO:0000313" key="1">
    <source>
        <dbReference type="EMBL" id="ADL52155.1"/>
    </source>
</evidence>